<keyword evidence="2" id="KW-0378">Hydrolase</keyword>
<sequence>MKNNKIRLSVKQKEVVYGTLLGDGWLETATNGRTYRFGFKQKHSQKDYVHSIYHIFDNLCGSPAIPNGTDIQFKTLTLPCFRFYGHQFYGKNHVKKVPKLIHRWLTPRALAYWYMDDGYKHTSGCYLYTNGFEKADVQRLCIALQNRFQFDCGIRTKSVNGQSQWFIYITSKSFKSFCFIVQPYIISSMRYKLYTRRIKNKK</sequence>
<dbReference type="EMBL" id="JQ921006">
    <property type="protein sequence ID" value="ALA63889.1"/>
    <property type="molecule type" value="Genomic_DNA"/>
</dbReference>
<evidence type="ECO:0000313" key="2">
    <source>
        <dbReference type="EMBL" id="ALA63889.1"/>
    </source>
</evidence>
<dbReference type="InterPro" id="IPR027434">
    <property type="entry name" value="Homing_endonucl"/>
</dbReference>
<keyword evidence="2" id="KW-0540">Nuclease</keyword>
<dbReference type="PANTHER" id="PTHR47539">
    <property type="entry name" value="PENTATRICOPEPTIDE REPEAT-CONTAINING PROTEIN OTP51, CHLOROPLASTIC"/>
    <property type="match status" value="1"/>
</dbReference>
<dbReference type="GO" id="GO:0045292">
    <property type="term" value="P:mRNA cis splicing, via spliceosome"/>
    <property type="evidence" value="ECO:0007669"/>
    <property type="project" value="TreeGrafter"/>
</dbReference>
<dbReference type="PANTHER" id="PTHR47539:SF1">
    <property type="entry name" value="PENTATRICOPEPTIDE REPEAT-CONTAINING PROTEIN OTP51, CHLOROPLASTIC"/>
    <property type="match status" value="1"/>
</dbReference>
<keyword evidence="2" id="KW-0934">Plastid</keyword>
<dbReference type="GO" id="GO:0000373">
    <property type="term" value="P:Group II intron splicing"/>
    <property type="evidence" value="ECO:0007669"/>
    <property type="project" value="TreeGrafter"/>
</dbReference>
<proteinExistence type="predicted"/>
<evidence type="ECO:0000259" key="1">
    <source>
        <dbReference type="Pfam" id="PF03161"/>
    </source>
</evidence>
<dbReference type="InterPro" id="IPR004860">
    <property type="entry name" value="LAGLIDADG_dom"/>
</dbReference>
<feature type="domain" description="Homing endonuclease LAGLIDADG" evidence="1">
    <location>
        <begin position="13"/>
        <end position="177"/>
    </location>
</feature>
<reference evidence="2" key="1">
    <citation type="submission" date="2012-04" db="EMBL/GenBank/DDBJ databases">
        <title>Newly identified LAGLIDADG homing endonucleases in the chloroplast LSU rDNA of green algae.</title>
        <authorList>
            <person name="Del Hoyo A."/>
            <person name="Alvarez R."/>
            <person name="Casano L.M."/>
            <person name="Barreno E."/>
            <person name="Del Campo E.M."/>
        </authorList>
    </citation>
    <scope>NUCLEOTIDE SEQUENCE</scope>
    <source>
        <strain evidence="2">SAG 2039</strain>
    </source>
</reference>
<dbReference type="AlphaFoldDB" id="A0A1B0RYB0"/>
<keyword evidence="2" id="KW-0150">Chloroplast</keyword>
<protein>
    <submittedName>
        <fullName evidence="2">Putative LAGLIDADG homing endonuclease</fullName>
    </submittedName>
</protein>
<geneLocation type="chloroplast" evidence="2"/>
<accession>A0A1B0RYB0</accession>
<dbReference type="SUPFAM" id="SSF55608">
    <property type="entry name" value="Homing endonucleases"/>
    <property type="match status" value="1"/>
</dbReference>
<keyword evidence="2" id="KW-0255">Endonuclease</keyword>
<dbReference type="GO" id="GO:0004519">
    <property type="term" value="F:endonuclease activity"/>
    <property type="evidence" value="ECO:0007669"/>
    <property type="project" value="UniProtKB-KW"/>
</dbReference>
<dbReference type="Gene3D" id="3.10.28.10">
    <property type="entry name" value="Homing endonucleases"/>
    <property type="match status" value="2"/>
</dbReference>
<dbReference type="Pfam" id="PF03161">
    <property type="entry name" value="LAGLIDADG_2"/>
    <property type="match status" value="1"/>
</dbReference>
<dbReference type="InterPro" id="IPR052500">
    <property type="entry name" value="Chloro/Mito_RNA_Process"/>
</dbReference>
<dbReference type="GO" id="GO:0048564">
    <property type="term" value="P:photosystem I assembly"/>
    <property type="evidence" value="ECO:0007669"/>
    <property type="project" value="TreeGrafter"/>
</dbReference>
<organism evidence="2">
    <name type="scientific">Pseudopleurococcus sp. A SAG 2039</name>
    <dbReference type="NCBI Taxonomy" id="908851"/>
    <lineage>
        <taxon>Eukaryota</taxon>
        <taxon>Viridiplantae</taxon>
        <taxon>Chlorophyta</taxon>
        <taxon>core chlorophytes</taxon>
        <taxon>Trebouxiophyceae</taxon>
        <taxon>Chlorellales</taxon>
        <taxon>Leptosiraceae</taxon>
        <taxon>Pseudopleurococcus</taxon>
    </lineage>
</organism>
<name>A0A1B0RYB0_9CHLO</name>